<evidence type="ECO:0000259" key="2">
    <source>
        <dbReference type="PROSITE" id="PS51912"/>
    </source>
</evidence>
<evidence type="ECO:0000256" key="1">
    <source>
        <dbReference type="SAM" id="MobiDB-lite"/>
    </source>
</evidence>
<feature type="compositionally biased region" description="Basic and acidic residues" evidence="1">
    <location>
        <begin position="82"/>
        <end position="92"/>
    </location>
</feature>
<accession>A0A8D8YIU8</accession>
<organism evidence="3">
    <name type="scientific">Cacopsylla melanoneura</name>
    <dbReference type="NCBI Taxonomy" id="428564"/>
    <lineage>
        <taxon>Eukaryota</taxon>
        <taxon>Metazoa</taxon>
        <taxon>Ecdysozoa</taxon>
        <taxon>Arthropoda</taxon>
        <taxon>Hexapoda</taxon>
        <taxon>Insecta</taxon>
        <taxon>Pterygota</taxon>
        <taxon>Neoptera</taxon>
        <taxon>Paraneoptera</taxon>
        <taxon>Hemiptera</taxon>
        <taxon>Sternorrhyncha</taxon>
        <taxon>Psylloidea</taxon>
        <taxon>Psyllidae</taxon>
        <taxon>Psyllinae</taxon>
        <taxon>Cacopsylla</taxon>
    </lineage>
</organism>
<feature type="region of interest" description="Disordered" evidence="1">
    <location>
        <begin position="68"/>
        <end position="106"/>
    </location>
</feature>
<dbReference type="PROSITE" id="PS51912">
    <property type="entry name" value="DMAP1_BIND"/>
    <property type="match status" value="1"/>
</dbReference>
<reference evidence="3" key="1">
    <citation type="submission" date="2021-05" db="EMBL/GenBank/DDBJ databases">
        <authorList>
            <person name="Alioto T."/>
            <person name="Alioto T."/>
            <person name="Gomez Garrido J."/>
        </authorList>
    </citation>
    <scope>NUCLEOTIDE SEQUENCE</scope>
</reference>
<evidence type="ECO:0000313" key="3">
    <source>
        <dbReference type="EMBL" id="CAG6729595.1"/>
    </source>
</evidence>
<dbReference type="Pfam" id="PF06464">
    <property type="entry name" value="DMAP_binding"/>
    <property type="match status" value="1"/>
</dbReference>
<dbReference type="AlphaFoldDB" id="A0A8D8YIU8"/>
<sequence>MADFNVDIGKLPEEIREKLAELDLELSEGDITQKGFEKKRTRLLAPYAPKQPTQEVRQEAVQQALALNRPKPSLPMPSKRTSVLDREPHDSAESSTDEEAEARLDLERQLVKANGAALSWKSKRGC</sequence>
<dbReference type="SMART" id="SM01137">
    <property type="entry name" value="DMAP_binding"/>
    <property type="match status" value="1"/>
</dbReference>
<dbReference type="EMBL" id="HBUF01379263">
    <property type="protein sequence ID" value="CAG6729595.1"/>
    <property type="molecule type" value="Transcribed_RNA"/>
</dbReference>
<feature type="domain" description="DMAP1-binding" evidence="2">
    <location>
        <begin position="7"/>
        <end position="123"/>
    </location>
</feature>
<dbReference type="InterPro" id="IPR010506">
    <property type="entry name" value="DMAP1-bd"/>
</dbReference>
<name>A0A8D8YIU8_9HEMI</name>
<protein>
    <submittedName>
        <fullName evidence="3">Disco-interacting protein 2</fullName>
    </submittedName>
</protein>
<proteinExistence type="predicted"/>